<protein>
    <submittedName>
        <fullName evidence="3">Uncharacterized protein</fullName>
    </submittedName>
</protein>
<feature type="compositionally biased region" description="Basic and acidic residues" evidence="2">
    <location>
        <begin position="210"/>
        <end position="220"/>
    </location>
</feature>
<keyword evidence="4" id="KW-1185">Reference proteome</keyword>
<evidence type="ECO:0000256" key="2">
    <source>
        <dbReference type="SAM" id="MobiDB-lite"/>
    </source>
</evidence>
<feature type="compositionally biased region" description="Polar residues" evidence="2">
    <location>
        <begin position="266"/>
        <end position="279"/>
    </location>
</feature>
<organism evidence="3 4">
    <name type="scientific">Hyaloscypha variabilis (strain UAMH 11265 / GT02V1 / F)</name>
    <name type="common">Meliniomyces variabilis</name>
    <dbReference type="NCBI Taxonomy" id="1149755"/>
    <lineage>
        <taxon>Eukaryota</taxon>
        <taxon>Fungi</taxon>
        <taxon>Dikarya</taxon>
        <taxon>Ascomycota</taxon>
        <taxon>Pezizomycotina</taxon>
        <taxon>Leotiomycetes</taxon>
        <taxon>Helotiales</taxon>
        <taxon>Hyaloscyphaceae</taxon>
        <taxon>Hyaloscypha</taxon>
        <taxon>Hyaloscypha variabilis</taxon>
    </lineage>
</organism>
<feature type="coiled-coil region" evidence="1">
    <location>
        <begin position="400"/>
        <end position="427"/>
    </location>
</feature>
<reference evidence="3 4" key="1">
    <citation type="submission" date="2016-04" db="EMBL/GenBank/DDBJ databases">
        <title>A degradative enzymes factory behind the ericoid mycorrhizal symbiosis.</title>
        <authorList>
            <consortium name="DOE Joint Genome Institute"/>
            <person name="Martino E."/>
            <person name="Morin E."/>
            <person name="Grelet G."/>
            <person name="Kuo A."/>
            <person name="Kohler A."/>
            <person name="Daghino S."/>
            <person name="Barry K."/>
            <person name="Choi C."/>
            <person name="Cichocki N."/>
            <person name="Clum A."/>
            <person name="Copeland A."/>
            <person name="Hainaut M."/>
            <person name="Haridas S."/>
            <person name="Labutti K."/>
            <person name="Lindquist E."/>
            <person name="Lipzen A."/>
            <person name="Khouja H.-R."/>
            <person name="Murat C."/>
            <person name="Ohm R."/>
            <person name="Olson A."/>
            <person name="Spatafora J."/>
            <person name="Veneault-Fourrey C."/>
            <person name="Henrissat B."/>
            <person name="Grigoriev I."/>
            <person name="Martin F."/>
            <person name="Perotto S."/>
        </authorList>
    </citation>
    <scope>NUCLEOTIDE SEQUENCE [LARGE SCALE GENOMIC DNA]</scope>
    <source>
        <strain evidence="3 4">F</strain>
    </source>
</reference>
<dbReference type="OrthoDB" id="10602516at2759"/>
<evidence type="ECO:0000313" key="4">
    <source>
        <dbReference type="Proteomes" id="UP000235786"/>
    </source>
</evidence>
<evidence type="ECO:0000256" key="1">
    <source>
        <dbReference type="SAM" id="Coils"/>
    </source>
</evidence>
<name>A0A2J6S7V1_HYAVF</name>
<evidence type="ECO:0000313" key="3">
    <source>
        <dbReference type="EMBL" id="PMD46845.1"/>
    </source>
</evidence>
<accession>A0A2J6S7V1</accession>
<dbReference type="EMBL" id="KZ613939">
    <property type="protein sequence ID" value="PMD46845.1"/>
    <property type="molecule type" value="Genomic_DNA"/>
</dbReference>
<sequence>MPPRTRTGIRPPTTSAINGIENTIQKTHDLVASTDPASIKQLWKELCQKYLDARRIGLTQETFPYWILHNIPDEAIQQMIDVVYGKGARKIESYAPALCKRFGRPQWQFVLFFGHLPQNKVVALNAVTRERTDITFDSLYRELCRIRSKKETLPDGPFNFTPAEIKSCFQDSNSGDEHEGISDDDYQSGDETDYEYEIGIIHVTSSSEGDYDRDSEHNNEDDFDDVLDSPVNDHLSPESSRSEDDYDRDSEHNNEDDFDDVFGSPVNDNLSPESSSSVTDVPDKHVASPIHANSSTSMANPAAHTTNTRRSATDDTVNLIARQLDQGRGRQALASEVLGAGRLPDHEPIADTIVTSDRTVVDTQGETTCTNSITNQRLVDLRNTANLLLNTIDSLWTIDEELKKDQVAILREEAEILEDRKAEAQSFKLLVDSKLTPEVDEAGKAKWSRLVALDKKHDIVEKTRQEYQAKRLKLDTDVKEFSIEGFMKTRERVLE</sequence>
<feature type="region of interest" description="Disordered" evidence="2">
    <location>
        <begin position="203"/>
        <end position="315"/>
    </location>
</feature>
<dbReference type="Proteomes" id="UP000235786">
    <property type="component" value="Unassembled WGS sequence"/>
</dbReference>
<gene>
    <name evidence="3" type="ORF">L207DRAFT_562079</name>
</gene>
<feature type="compositionally biased region" description="Polar residues" evidence="2">
    <location>
        <begin position="291"/>
        <end position="315"/>
    </location>
</feature>
<keyword evidence="1" id="KW-0175">Coiled coil</keyword>
<dbReference type="AlphaFoldDB" id="A0A2J6S7V1"/>
<proteinExistence type="predicted"/>
<feature type="region of interest" description="Disordered" evidence="2">
    <location>
        <begin position="169"/>
        <end position="190"/>
    </location>
</feature>